<feature type="transmembrane region" description="Helical" evidence="7">
    <location>
        <begin position="217"/>
        <end position="235"/>
    </location>
</feature>
<organism evidence="9 10">
    <name type="scientific">Helcococcus ovis</name>
    <dbReference type="NCBI Taxonomy" id="72026"/>
    <lineage>
        <taxon>Bacteria</taxon>
        <taxon>Bacillati</taxon>
        <taxon>Bacillota</taxon>
        <taxon>Tissierellia</taxon>
        <taxon>Tissierellales</taxon>
        <taxon>Peptoniphilaceae</taxon>
        <taxon>Helcococcus</taxon>
    </lineage>
</organism>
<keyword evidence="10" id="KW-1185">Reference proteome</keyword>
<feature type="transmembrane region" description="Helical" evidence="7">
    <location>
        <begin position="88"/>
        <end position="107"/>
    </location>
</feature>
<keyword evidence="2 7" id="KW-0813">Transport</keyword>
<evidence type="ECO:0000256" key="2">
    <source>
        <dbReference type="ARBA" id="ARBA00022448"/>
    </source>
</evidence>
<dbReference type="PROSITE" id="PS50928">
    <property type="entry name" value="ABC_TM1"/>
    <property type="match status" value="1"/>
</dbReference>
<dbReference type="InterPro" id="IPR005769">
    <property type="entry name" value="PhnE/PtxC"/>
</dbReference>
<feature type="transmembrane region" description="Helical" evidence="7">
    <location>
        <begin position="247"/>
        <end position="268"/>
    </location>
</feature>
<proteinExistence type="inferred from homology"/>
<feature type="transmembrane region" description="Helical" evidence="7">
    <location>
        <begin position="28"/>
        <end position="50"/>
    </location>
</feature>
<dbReference type="SUPFAM" id="SSF161098">
    <property type="entry name" value="MetI-like"/>
    <property type="match status" value="1"/>
</dbReference>
<protein>
    <submittedName>
        <fullName evidence="9">Phosphonate ABC transporter, permease protein PhnE</fullName>
    </submittedName>
</protein>
<comment type="subcellular location">
    <subcellularLocation>
        <location evidence="1 7">Cell membrane</location>
        <topology evidence="1 7">Multi-pass membrane protein</topology>
    </subcellularLocation>
</comment>
<dbReference type="OrthoDB" id="8557224at2"/>
<sequence length="273" mass="30702">MNLYDKILKPKIYTLPNGTIVKEKRSRAIIIAPLILILLILSAHFTQFSFERIIKQFHQMSLILKDLFNPDFRYLPKVVDPLIETIKMSLLGSFLGAVTSIPFAYIASSNMMNNKFANWIMRTIFSIMRTIPTIVNALIATFIFGIGSKAGTVAIFIYSFSYVGKIIYEQIENVDMGAFEALISMGYRRYMAFIKAVLPQVLPTFFATALYNFEGNVRYAAILGYVGAGGVGILIKHNIGLREYSNLGAILLLVLITIVIIEGISLFLRKKFV</sequence>
<dbReference type="NCBIfam" id="TIGR01097">
    <property type="entry name" value="PhnE"/>
    <property type="match status" value="1"/>
</dbReference>
<feature type="transmembrane region" description="Helical" evidence="7">
    <location>
        <begin position="119"/>
        <end position="144"/>
    </location>
</feature>
<dbReference type="InterPro" id="IPR000515">
    <property type="entry name" value="MetI-like"/>
</dbReference>
<evidence type="ECO:0000259" key="8">
    <source>
        <dbReference type="PROSITE" id="PS50928"/>
    </source>
</evidence>
<gene>
    <name evidence="9" type="primary">phnE</name>
    <name evidence="9" type="ORF">EQF91_04200</name>
</gene>
<dbReference type="Proteomes" id="UP000297454">
    <property type="component" value="Unassembled WGS sequence"/>
</dbReference>
<evidence type="ECO:0000313" key="9">
    <source>
        <dbReference type="EMBL" id="TFF66301.1"/>
    </source>
</evidence>
<dbReference type="PANTHER" id="PTHR30043">
    <property type="entry name" value="PHOSPHONATES TRANSPORT SYSTEM PERMEASE PROTEIN"/>
    <property type="match status" value="1"/>
</dbReference>
<evidence type="ECO:0000313" key="10">
    <source>
        <dbReference type="Proteomes" id="UP000297454"/>
    </source>
</evidence>
<evidence type="ECO:0000256" key="7">
    <source>
        <dbReference type="RuleBase" id="RU363032"/>
    </source>
</evidence>
<evidence type="ECO:0000256" key="5">
    <source>
        <dbReference type="ARBA" id="ARBA00022989"/>
    </source>
</evidence>
<evidence type="ECO:0000256" key="6">
    <source>
        <dbReference type="ARBA" id="ARBA00023136"/>
    </source>
</evidence>
<evidence type="ECO:0000256" key="4">
    <source>
        <dbReference type="ARBA" id="ARBA00022692"/>
    </source>
</evidence>
<keyword evidence="6 7" id="KW-0472">Membrane</keyword>
<dbReference type="PANTHER" id="PTHR30043:SF1">
    <property type="entry name" value="ABC TRANSPORT SYSTEM PERMEASE PROTEIN P69"/>
    <property type="match status" value="1"/>
</dbReference>
<keyword evidence="5 7" id="KW-1133">Transmembrane helix</keyword>
<keyword evidence="3" id="KW-1003">Cell membrane</keyword>
<evidence type="ECO:0000256" key="1">
    <source>
        <dbReference type="ARBA" id="ARBA00004651"/>
    </source>
</evidence>
<reference evidence="9 10" key="1">
    <citation type="submission" date="2019-01" db="EMBL/GenBank/DDBJ databases">
        <title>Draft Genome Sequences of Helcococcus ovis Strains Isolated from the Uterus and Vagina of Dairy Cows with Metritis.</title>
        <authorList>
            <person name="Cunha F."/>
            <person name="Jeon S.J."/>
            <person name="Kutzer P."/>
            <person name="Galvao K.N."/>
        </authorList>
    </citation>
    <scope>NUCLEOTIDE SEQUENCE [LARGE SCALE GENOMIC DNA]</scope>
    <source>
        <strain evidence="9 10">KG-37</strain>
    </source>
</reference>
<feature type="transmembrane region" description="Helical" evidence="7">
    <location>
        <begin position="189"/>
        <end position="211"/>
    </location>
</feature>
<dbReference type="Gene3D" id="1.10.3720.10">
    <property type="entry name" value="MetI-like"/>
    <property type="match status" value="1"/>
</dbReference>
<dbReference type="RefSeq" id="WP_134711257.1">
    <property type="nucleotide sequence ID" value="NZ_CP119081.1"/>
</dbReference>
<comment type="caution">
    <text evidence="9">The sequence shown here is derived from an EMBL/GenBank/DDBJ whole genome shotgun (WGS) entry which is preliminary data.</text>
</comment>
<dbReference type="EMBL" id="SCFR01000011">
    <property type="protein sequence ID" value="TFF66301.1"/>
    <property type="molecule type" value="Genomic_DNA"/>
</dbReference>
<dbReference type="GeneID" id="97030226"/>
<name>A0A4R9C2L4_9FIRM</name>
<accession>A0A4R9C2L4</accession>
<dbReference type="GO" id="GO:0015416">
    <property type="term" value="F:ABC-type phosphonate transporter activity"/>
    <property type="evidence" value="ECO:0007669"/>
    <property type="project" value="InterPro"/>
</dbReference>
<keyword evidence="4 7" id="KW-0812">Transmembrane</keyword>
<dbReference type="InterPro" id="IPR035906">
    <property type="entry name" value="MetI-like_sf"/>
</dbReference>
<dbReference type="AlphaFoldDB" id="A0A4R9C2L4"/>
<dbReference type="CDD" id="cd06261">
    <property type="entry name" value="TM_PBP2"/>
    <property type="match status" value="1"/>
</dbReference>
<feature type="domain" description="ABC transmembrane type-1" evidence="8">
    <location>
        <begin position="82"/>
        <end position="265"/>
    </location>
</feature>
<evidence type="ECO:0000256" key="3">
    <source>
        <dbReference type="ARBA" id="ARBA00022475"/>
    </source>
</evidence>
<comment type="similarity">
    <text evidence="7">Belongs to the binding-protein-dependent transport system permease family.</text>
</comment>
<dbReference type="Pfam" id="PF00528">
    <property type="entry name" value="BPD_transp_1"/>
    <property type="match status" value="1"/>
</dbReference>
<dbReference type="GO" id="GO:0005886">
    <property type="term" value="C:plasma membrane"/>
    <property type="evidence" value="ECO:0007669"/>
    <property type="project" value="UniProtKB-SubCell"/>
</dbReference>